<gene>
    <name evidence="4" type="ORF">NUU61_008050</name>
</gene>
<dbReference type="SMART" id="SM00903">
    <property type="entry name" value="Flavin_Reduct"/>
    <property type="match status" value="1"/>
</dbReference>
<dbReference type="InterPro" id="IPR012349">
    <property type="entry name" value="Split_barrel_FMN-bd"/>
</dbReference>
<reference evidence="4" key="2">
    <citation type="journal article" date="2023" name="IMA Fungus">
        <title>Comparative genomic study of the Penicillium genus elucidates a diverse pangenome and 15 lateral gene transfer events.</title>
        <authorList>
            <person name="Petersen C."/>
            <person name="Sorensen T."/>
            <person name="Nielsen M.R."/>
            <person name="Sondergaard T.E."/>
            <person name="Sorensen J.L."/>
            <person name="Fitzpatrick D.A."/>
            <person name="Frisvad J.C."/>
            <person name="Nielsen K.L."/>
        </authorList>
    </citation>
    <scope>NUCLEOTIDE SEQUENCE</scope>
    <source>
        <strain evidence="4">IBT 34128</strain>
    </source>
</reference>
<dbReference type="RefSeq" id="XP_056508868.1">
    <property type="nucleotide sequence ID" value="XM_056658575.1"/>
</dbReference>
<sequence>MQLALSRVAQARRGLGVPLCLDTAVSSSIRSLCPLRSGSPARYYQHQLLYSRRHNSNATAPPKARQQTPSPQTTAGDPNPQHTTTTRPQPTGPLSPTISDHVRLLMRRVPYPVAIITATDPAGPPDTTAFRGMTVSSFNTVTLTPHPVISFNVRRPSETLNALLASGRFLVHLLAPGPATATLARDFSKGNTALAAMLSGHGEFEFAALAAEAGAESQAGESQRPLPILQRRNQSLDSSASARDQPGFIDGADFPFVLECTLHPQKIDVHDHSIVLGTVIRAVQDSDVTLSNHTSECVDSSENSPDRMCLTYANTRFWKMGSTI</sequence>
<dbReference type="InterPro" id="IPR002563">
    <property type="entry name" value="Flavin_Rdtase-like_dom"/>
</dbReference>
<dbReference type="EMBL" id="JAPMSZ010000010">
    <property type="protein sequence ID" value="KAJ5086743.1"/>
    <property type="molecule type" value="Genomic_DNA"/>
</dbReference>
<feature type="domain" description="Flavin reductase like" evidence="3">
    <location>
        <begin position="106"/>
        <end position="294"/>
    </location>
</feature>
<accession>A0A9W9JYW5</accession>
<reference evidence="4" key="1">
    <citation type="submission" date="2022-11" db="EMBL/GenBank/DDBJ databases">
        <authorList>
            <person name="Petersen C."/>
        </authorList>
    </citation>
    <scope>NUCLEOTIDE SEQUENCE</scope>
    <source>
        <strain evidence="4">IBT 34128</strain>
    </source>
</reference>
<feature type="compositionally biased region" description="Polar residues" evidence="2">
    <location>
        <begin position="65"/>
        <end position="76"/>
    </location>
</feature>
<name>A0A9W9JYW5_9EURO</name>
<dbReference type="Proteomes" id="UP001141434">
    <property type="component" value="Unassembled WGS sequence"/>
</dbReference>
<proteinExistence type="predicted"/>
<feature type="region of interest" description="Disordered" evidence="2">
    <location>
        <begin position="55"/>
        <end position="98"/>
    </location>
</feature>
<dbReference type="Pfam" id="PF01613">
    <property type="entry name" value="Flavin_Reduct"/>
    <property type="match status" value="1"/>
</dbReference>
<dbReference type="GeneID" id="81397744"/>
<dbReference type="GO" id="GO:0010181">
    <property type="term" value="F:FMN binding"/>
    <property type="evidence" value="ECO:0007669"/>
    <property type="project" value="InterPro"/>
</dbReference>
<dbReference type="InterPro" id="IPR050268">
    <property type="entry name" value="NADH-dep_flavin_reductase"/>
</dbReference>
<dbReference type="SUPFAM" id="SSF50475">
    <property type="entry name" value="FMN-binding split barrel"/>
    <property type="match status" value="1"/>
</dbReference>
<dbReference type="AlphaFoldDB" id="A0A9W9JYW5"/>
<dbReference type="OrthoDB" id="2015405at2759"/>
<dbReference type="GO" id="GO:0042602">
    <property type="term" value="F:riboflavin reductase (NADPH) activity"/>
    <property type="evidence" value="ECO:0007669"/>
    <property type="project" value="TreeGrafter"/>
</dbReference>
<organism evidence="4 5">
    <name type="scientific">Penicillium alfredii</name>
    <dbReference type="NCBI Taxonomy" id="1506179"/>
    <lineage>
        <taxon>Eukaryota</taxon>
        <taxon>Fungi</taxon>
        <taxon>Dikarya</taxon>
        <taxon>Ascomycota</taxon>
        <taxon>Pezizomycotina</taxon>
        <taxon>Eurotiomycetes</taxon>
        <taxon>Eurotiomycetidae</taxon>
        <taxon>Eurotiales</taxon>
        <taxon>Aspergillaceae</taxon>
        <taxon>Penicillium</taxon>
    </lineage>
</organism>
<evidence type="ECO:0000259" key="3">
    <source>
        <dbReference type="SMART" id="SM00903"/>
    </source>
</evidence>
<evidence type="ECO:0000313" key="4">
    <source>
        <dbReference type="EMBL" id="KAJ5086743.1"/>
    </source>
</evidence>
<feature type="compositionally biased region" description="Low complexity" evidence="2">
    <location>
        <begin position="78"/>
        <end position="89"/>
    </location>
</feature>
<evidence type="ECO:0000313" key="5">
    <source>
        <dbReference type="Proteomes" id="UP001141434"/>
    </source>
</evidence>
<evidence type="ECO:0000256" key="1">
    <source>
        <dbReference type="ARBA" id="ARBA00023002"/>
    </source>
</evidence>
<protein>
    <submittedName>
        <fullName evidence="4">FMN-binding split barrel-like protein</fullName>
    </submittedName>
</protein>
<dbReference type="PANTHER" id="PTHR30466">
    <property type="entry name" value="FLAVIN REDUCTASE"/>
    <property type="match status" value="1"/>
</dbReference>
<keyword evidence="5" id="KW-1185">Reference proteome</keyword>
<comment type="caution">
    <text evidence="4">The sequence shown here is derived from an EMBL/GenBank/DDBJ whole genome shotgun (WGS) entry which is preliminary data.</text>
</comment>
<evidence type="ECO:0000256" key="2">
    <source>
        <dbReference type="SAM" id="MobiDB-lite"/>
    </source>
</evidence>
<dbReference type="Gene3D" id="2.30.110.10">
    <property type="entry name" value="Electron Transport, Fmn-binding Protein, Chain A"/>
    <property type="match status" value="1"/>
</dbReference>
<keyword evidence="1" id="KW-0560">Oxidoreductase</keyword>
<dbReference type="PANTHER" id="PTHR30466:SF1">
    <property type="entry name" value="FMN REDUCTASE (NADH) RUTF"/>
    <property type="match status" value="1"/>
</dbReference>